<protein>
    <submittedName>
        <fullName evidence="1">Adenine-specific DNA methylase containing a Zn-ribbon-like protein</fullName>
    </submittedName>
</protein>
<keyword evidence="1" id="KW-0489">Methyltransferase</keyword>
<dbReference type="Gene3D" id="3.40.50.150">
    <property type="entry name" value="Vaccinia Virus protein VP39"/>
    <property type="match status" value="2"/>
</dbReference>
<evidence type="ECO:0000313" key="1">
    <source>
        <dbReference type="EMBL" id="ABW68900.1"/>
    </source>
</evidence>
<keyword evidence="1" id="KW-0808">Transferase</keyword>
<dbReference type="eggNOG" id="COG1743">
    <property type="taxonomic scope" value="Bacteria"/>
</dbReference>
<dbReference type="KEGG" id="dol:Dole_3097"/>
<dbReference type="InterPro" id="IPR002052">
    <property type="entry name" value="DNA_methylase_N6_adenine_CS"/>
</dbReference>
<gene>
    <name evidence="1" type="ordered locus">Dole_3097</name>
</gene>
<dbReference type="InterPro" id="IPR029063">
    <property type="entry name" value="SAM-dependent_MTases_sf"/>
</dbReference>
<dbReference type="RefSeq" id="WP_012176510.1">
    <property type="nucleotide sequence ID" value="NC_009943.1"/>
</dbReference>
<dbReference type="Proteomes" id="UP000008561">
    <property type="component" value="Chromosome"/>
</dbReference>
<dbReference type="GO" id="GO:0003676">
    <property type="term" value="F:nucleic acid binding"/>
    <property type="evidence" value="ECO:0007669"/>
    <property type="project" value="InterPro"/>
</dbReference>
<dbReference type="REBASE" id="16486">
    <property type="entry name" value="M.DolHORF3097P"/>
</dbReference>
<name>A8ZZM8_DESOH</name>
<dbReference type="AlphaFoldDB" id="A8ZZM8"/>
<sequence length="737" mass="81605">MIEKRFDISFIADLALREKQIQQNYRPVIAVHKWFARRPGTLFRGLLLSEFVDSPLRDVFYRANDLDGKTVADPFMGGGIPVLEANRLGCDVTGFDINPMSYWIVKQEIEHLDLKAYERAATVLCQTLEKEVGPFYRTRCEVCGSDDAHVKYFLWVKTIPCQGCGKTVDLFPGYLVSADARHPLNVFVCPACGDLTETKSRTSPGNCDTCSAALTMAGPAGRSRCKCPACGVDNTYPDAAAGPPDHRLFAIEYHCPACKPSHAGRFFKKPDARDLAGMGTVESRWKKMRPRYVPTDPIPGGDETDRLHRWGYRFYRQMFNSRQLLGLELSARIIAGIEAERVRNALATNLSDLLRYQNMLCRYDTRALKSLDIFSVHGFPVGLIQCESNFLGIRAQGRGMCIGSGGWANIIEKFKKAKAYCDHPFEIRHQGRAKKVVPIAGEWIGDRRNGHDGPPERKVDLSCRDAAAAALPGGTLDAVLTDPPYFGNVQYAELMDFCYTWLRRLAGSTAAPFDTVSTRNPHELTGNLDMGRDLAHFTEGLSAVFRRMATALKPGAPLVFTYHHNTIEAYYPVAVAMLDAGLTCSASLPCPAEMGASIHINGTGSSIIDTVFVCRATGVMQRKWLADSIGGVAKIVEADLALLRAGKVNPTPGDTRCITYGHLIRLAVWSLRTDWNQDAPAALRIAKVASWFVHFGGWPDVKKYMGHDRKAIMREVPLLAISETSAEYGVEYAEIPF</sequence>
<keyword evidence="2" id="KW-1185">Reference proteome</keyword>
<dbReference type="GO" id="GO:0032259">
    <property type="term" value="P:methylation"/>
    <property type="evidence" value="ECO:0007669"/>
    <property type="project" value="UniProtKB-KW"/>
</dbReference>
<dbReference type="PROSITE" id="PS00092">
    <property type="entry name" value="N6_MTASE"/>
    <property type="match status" value="1"/>
</dbReference>
<evidence type="ECO:0000313" key="2">
    <source>
        <dbReference type="Proteomes" id="UP000008561"/>
    </source>
</evidence>
<accession>A8ZZM8</accession>
<reference evidence="1 2" key="1">
    <citation type="submission" date="2007-10" db="EMBL/GenBank/DDBJ databases">
        <title>Complete sequence of Desulfococcus oleovorans Hxd3.</title>
        <authorList>
            <consortium name="US DOE Joint Genome Institute"/>
            <person name="Copeland A."/>
            <person name="Lucas S."/>
            <person name="Lapidus A."/>
            <person name="Barry K."/>
            <person name="Glavina del Rio T."/>
            <person name="Dalin E."/>
            <person name="Tice H."/>
            <person name="Pitluck S."/>
            <person name="Kiss H."/>
            <person name="Brettin T."/>
            <person name="Bruce D."/>
            <person name="Detter J.C."/>
            <person name="Han C."/>
            <person name="Schmutz J."/>
            <person name="Larimer F."/>
            <person name="Land M."/>
            <person name="Hauser L."/>
            <person name="Kyrpides N."/>
            <person name="Kim E."/>
            <person name="Wawrik B."/>
            <person name="Richardson P."/>
        </authorList>
    </citation>
    <scope>NUCLEOTIDE SEQUENCE [LARGE SCALE GENOMIC DNA]</scope>
    <source>
        <strain evidence="2">DSM 6200 / JCM 39069 / Hxd3</strain>
    </source>
</reference>
<dbReference type="OrthoDB" id="3197274at2"/>
<organism evidence="1 2">
    <name type="scientific">Desulfosudis oleivorans (strain DSM 6200 / JCM 39069 / Hxd3)</name>
    <name type="common">Desulfococcus oleovorans</name>
    <dbReference type="NCBI Taxonomy" id="96561"/>
    <lineage>
        <taxon>Bacteria</taxon>
        <taxon>Pseudomonadati</taxon>
        <taxon>Thermodesulfobacteriota</taxon>
        <taxon>Desulfobacteria</taxon>
        <taxon>Desulfobacterales</taxon>
        <taxon>Desulfosudaceae</taxon>
        <taxon>Desulfosudis</taxon>
    </lineage>
</organism>
<dbReference type="EMBL" id="CP000859">
    <property type="protein sequence ID" value="ABW68900.1"/>
    <property type="molecule type" value="Genomic_DNA"/>
</dbReference>
<dbReference type="SUPFAM" id="SSF53335">
    <property type="entry name" value="S-adenosyl-L-methionine-dependent methyltransferases"/>
    <property type="match status" value="2"/>
</dbReference>
<dbReference type="GO" id="GO:0008168">
    <property type="term" value="F:methyltransferase activity"/>
    <property type="evidence" value="ECO:0007669"/>
    <property type="project" value="UniProtKB-KW"/>
</dbReference>
<proteinExistence type="predicted"/>
<dbReference type="STRING" id="96561.Dole_3097"/>
<dbReference type="HOGENOM" id="CLU_007795_1_0_7"/>